<comment type="caution">
    <text evidence="1">The sequence shown here is derived from an EMBL/GenBank/DDBJ whole genome shotgun (WGS) entry which is preliminary data.</text>
</comment>
<accession>A0A1V1P410</accession>
<protein>
    <submittedName>
        <fullName evidence="1">Uncharacterized protein</fullName>
    </submittedName>
</protein>
<organism evidence="1 2">
    <name type="scientific">Candidatus Magnetoglobus multicellularis str. Araruama</name>
    <dbReference type="NCBI Taxonomy" id="890399"/>
    <lineage>
        <taxon>Bacteria</taxon>
        <taxon>Pseudomonadati</taxon>
        <taxon>Thermodesulfobacteriota</taxon>
        <taxon>Desulfobacteria</taxon>
        <taxon>Desulfobacterales</taxon>
        <taxon>Desulfobacteraceae</taxon>
        <taxon>Candidatus Magnetoglobus</taxon>
    </lineage>
</organism>
<proteinExistence type="predicted"/>
<dbReference type="AlphaFoldDB" id="A0A1V1P410"/>
<dbReference type="Proteomes" id="UP000189670">
    <property type="component" value="Unassembled WGS sequence"/>
</dbReference>
<reference evidence="2" key="1">
    <citation type="submission" date="2012-11" db="EMBL/GenBank/DDBJ databases">
        <authorList>
            <person name="Lucero-Rivera Y.E."/>
            <person name="Tovar-Ramirez D."/>
        </authorList>
    </citation>
    <scope>NUCLEOTIDE SEQUENCE [LARGE SCALE GENOMIC DNA]</scope>
    <source>
        <strain evidence="2">Araruama</strain>
    </source>
</reference>
<name>A0A1V1P410_9BACT</name>
<evidence type="ECO:0000313" key="2">
    <source>
        <dbReference type="Proteomes" id="UP000189670"/>
    </source>
</evidence>
<sequence length="176" mass="20351">MKDTIKKKGKKMPTNTELTTYKNLPPFEKNIVYILSIIYTPIATTLLKDCLAAAGVKTNKGLRFDDSYKYRSLMLNELRPTVDMLEKAGIIQKREYGRLALKPAIADIAIRQTVKENRFNSLLKAIETKIDLMNGEKMDLVAAVRILFYQKKWMTSWIITISIKIKFTMPNHYQRS</sequence>
<dbReference type="EMBL" id="ATBP01000630">
    <property type="protein sequence ID" value="ETR69486.1"/>
    <property type="molecule type" value="Genomic_DNA"/>
</dbReference>
<evidence type="ECO:0000313" key="1">
    <source>
        <dbReference type="EMBL" id="ETR69486.1"/>
    </source>
</evidence>
<gene>
    <name evidence="1" type="ORF">OMM_03897</name>
</gene>